<dbReference type="PROSITE" id="PS00041">
    <property type="entry name" value="HTH_ARAC_FAMILY_1"/>
    <property type="match status" value="1"/>
</dbReference>
<dbReference type="EMBL" id="VITY01000001">
    <property type="protein sequence ID" value="TWC06918.1"/>
    <property type="molecule type" value="Genomic_DNA"/>
</dbReference>
<name>A0A560MHR7_9BRAD</name>
<dbReference type="PROSITE" id="PS01124">
    <property type="entry name" value="HTH_ARAC_FAMILY_2"/>
    <property type="match status" value="1"/>
</dbReference>
<evidence type="ECO:0000256" key="2">
    <source>
        <dbReference type="ARBA" id="ARBA00023125"/>
    </source>
</evidence>
<dbReference type="InterPro" id="IPR009057">
    <property type="entry name" value="Homeodomain-like_sf"/>
</dbReference>
<dbReference type="InterPro" id="IPR018062">
    <property type="entry name" value="HTH_AraC-typ_CS"/>
</dbReference>
<dbReference type="GO" id="GO:0043565">
    <property type="term" value="F:sequence-specific DNA binding"/>
    <property type="evidence" value="ECO:0007669"/>
    <property type="project" value="InterPro"/>
</dbReference>
<organism evidence="5 6">
    <name type="scientific">Bradyrhizobium macuxiense</name>
    <dbReference type="NCBI Taxonomy" id="1755647"/>
    <lineage>
        <taxon>Bacteria</taxon>
        <taxon>Pseudomonadati</taxon>
        <taxon>Pseudomonadota</taxon>
        <taxon>Alphaproteobacteria</taxon>
        <taxon>Hyphomicrobiales</taxon>
        <taxon>Nitrobacteraceae</taxon>
        <taxon>Bradyrhizobium</taxon>
    </lineage>
</organism>
<keyword evidence="3" id="KW-0804">Transcription</keyword>
<dbReference type="Proteomes" id="UP000321304">
    <property type="component" value="Unassembled WGS sequence"/>
</dbReference>
<evidence type="ECO:0000256" key="1">
    <source>
        <dbReference type="ARBA" id="ARBA00023015"/>
    </source>
</evidence>
<sequence length="364" mass="40444">MAARDRSFCDRLGHQRGVPSVPGQVSFYGPRDRFGASLRRELSTGPKGFPVYTWSTEQVDPRDRFDYWREVRAKGLFGVTAELEPEHRRDFFGEFSLRQLGGAGLVELRASPYRVERRAGDIADAASDSLCIYQQLGGGGWFGGARLDEFAVRDGMFATSYSDLPYRTVPLREDGFHLRIIKIPVTDIVPPGTELGELVPSPVQDETALQPLLESCFHDLVDGNGAAAADPAPMVQALAHIALIERGVMRPKSRLAQQALRTAHLSLARRLIRRHLSNAALTPTLIAGLLGISVRHLHILFEETEMSFSETVTALRLAQSRRLLREQPRQTIAEVAYACGFESLATFYRLFNASESMTPGDYRA</sequence>
<dbReference type="InterPro" id="IPR018060">
    <property type="entry name" value="HTH_AraC"/>
</dbReference>
<dbReference type="PANTHER" id="PTHR46796">
    <property type="entry name" value="HTH-TYPE TRANSCRIPTIONAL ACTIVATOR RHAS-RELATED"/>
    <property type="match status" value="1"/>
</dbReference>
<feature type="domain" description="HTH araC/xylS-type" evidence="4">
    <location>
        <begin position="266"/>
        <end position="364"/>
    </location>
</feature>
<keyword evidence="2 5" id="KW-0238">DNA-binding</keyword>
<dbReference type="PANTHER" id="PTHR46796:SF6">
    <property type="entry name" value="ARAC SUBFAMILY"/>
    <property type="match status" value="1"/>
</dbReference>
<dbReference type="SUPFAM" id="SSF46689">
    <property type="entry name" value="Homeodomain-like"/>
    <property type="match status" value="1"/>
</dbReference>
<keyword evidence="1" id="KW-0805">Transcription regulation</keyword>
<evidence type="ECO:0000313" key="6">
    <source>
        <dbReference type="Proteomes" id="UP000321304"/>
    </source>
</evidence>
<accession>A0A560MHR7</accession>
<dbReference type="GO" id="GO:0003700">
    <property type="term" value="F:DNA-binding transcription factor activity"/>
    <property type="evidence" value="ECO:0007669"/>
    <property type="project" value="InterPro"/>
</dbReference>
<dbReference type="InterPro" id="IPR050204">
    <property type="entry name" value="AraC_XylS_family_regulators"/>
</dbReference>
<dbReference type="SMART" id="SM00342">
    <property type="entry name" value="HTH_ARAC"/>
    <property type="match status" value="1"/>
</dbReference>
<proteinExistence type="predicted"/>
<evidence type="ECO:0000313" key="5">
    <source>
        <dbReference type="EMBL" id="TWC06918.1"/>
    </source>
</evidence>
<dbReference type="Gene3D" id="1.10.10.60">
    <property type="entry name" value="Homeodomain-like"/>
    <property type="match status" value="1"/>
</dbReference>
<dbReference type="STRING" id="1755647.AS156_00510"/>
<comment type="caution">
    <text evidence="5">The sequence shown here is derived from an EMBL/GenBank/DDBJ whole genome shotgun (WGS) entry which is preliminary data.</text>
</comment>
<evidence type="ECO:0000256" key="3">
    <source>
        <dbReference type="ARBA" id="ARBA00023163"/>
    </source>
</evidence>
<protein>
    <submittedName>
        <fullName evidence="5">AraC-like DNA-binding protein</fullName>
    </submittedName>
</protein>
<gene>
    <name evidence="5" type="ORF">FBZ93_101209</name>
</gene>
<evidence type="ECO:0000259" key="4">
    <source>
        <dbReference type="PROSITE" id="PS01124"/>
    </source>
</evidence>
<reference evidence="5 6" key="1">
    <citation type="submission" date="2019-06" db="EMBL/GenBank/DDBJ databases">
        <title>Genomic Encyclopedia of Type Strains, Phase IV (KMG-V): Genome sequencing to study the core and pangenomes of soil and plant-associated prokaryotes.</title>
        <authorList>
            <person name="Whitman W."/>
        </authorList>
    </citation>
    <scope>NUCLEOTIDE SEQUENCE [LARGE SCALE GENOMIC DNA]</scope>
    <source>
        <strain evidence="5 6">BR 10355</strain>
    </source>
</reference>
<dbReference type="AlphaFoldDB" id="A0A560MHR7"/>
<dbReference type="Pfam" id="PF12833">
    <property type="entry name" value="HTH_18"/>
    <property type="match status" value="1"/>
</dbReference>
<keyword evidence="6" id="KW-1185">Reference proteome</keyword>